<dbReference type="InterPro" id="IPR013216">
    <property type="entry name" value="Methyltransf_11"/>
</dbReference>
<dbReference type="GO" id="GO:0008168">
    <property type="term" value="F:methyltransferase activity"/>
    <property type="evidence" value="ECO:0007669"/>
    <property type="project" value="UniProtKB-KW"/>
</dbReference>
<reference evidence="2 3" key="1">
    <citation type="submission" date="2020-01" db="EMBL/GenBank/DDBJ databases">
        <title>Paenibacillus soybeanensis sp. nov. isolated from the nodules of soybean (Glycine max(L.) Merr).</title>
        <authorList>
            <person name="Wang H."/>
        </authorList>
    </citation>
    <scope>NUCLEOTIDE SEQUENCE [LARGE SCALE GENOMIC DNA]</scope>
    <source>
        <strain evidence="2 3">T1</strain>
    </source>
</reference>
<dbReference type="Gene3D" id="3.40.50.150">
    <property type="entry name" value="Vaccinia Virus protein VP39"/>
    <property type="match status" value="1"/>
</dbReference>
<dbReference type="GO" id="GO:0032259">
    <property type="term" value="P:methylation"/>
    <property type="evidence" value="ECO:0007669"/>
    <property type="project" value="UniProtKB-KW"/>
</dbReference>
<accession>A0ABW9XTP5</accession>
<evidence type="ECO:0000313" key="3">
    <source>
        <dbReference type="Proteomes" id="UP000665561"/>
    </source>
</evidence>
<organism evidence="2 3">
    <name type="scientific">Paenibacillus glycinis</name>
    <dbReference type="NCBI Taxonomy" id="2697035"/>
    <lineage>
        <taxon>Bacteria</taxon>
        <taxon>Bacillati</taxon>
        <taxon>Bacillota</taxon>
        <taxon>Bacilli</taxon>
        <taxon>Bacillales</taxon>
        <taxon>Paenibacillaceae</taxon>
        <taxon>Paenibacillus</taxon>
    </lineage>
</organism>
<keyword evidence="2" id="KW-0808">Transferase</keyword>
<dbReference type="InterPro" id="IPR029063">
    <property type="entry name" value="SAM-dependent_MTases_sf"/>
</dbReference>
<feature type="domain" description="Methyltransferase type 11" evidence="1">
    <location>
        <begin position="128"/>
        <end position="184"/>
    </location>
</feature>
<evidence type="ECO:0000313" key="2">
    <source>
        <dbReference type="EMBL" id="NBD26045.1"/>
    </source>
</evidence>
<protein>
    <submittedName>
        <fullName evidence="2">Methyltransferase domain-containing protein</fullName>
    </submittedName>
</protein>
<name>A0ABW9XTP5_9BACL</name>
<dbReference type="Pfam" id="PF08241">
    <property type="entry name" value="Methyltransf_11"/>
    <property type="match status" value="1"/>
</dbReference>
<dbReference type="EMBL" id="JAAAMV010000018">
    <property type="protein sequence ID" value="NBD26045.1"/>
    <property type="molecule type" value="Genomic_DNA"/>
</dbReference>
<comment type="caution">
    <text evidence="2">The sequence shown here is derived from an EMBL/GenBank/DDBJ whole genome shotgun (WGS) entry which is preliminary data.</text>
</comment>
<dbReference type="SUPFAM" id="SSF53335">
    <property type="entry name" value="S-adenosyl-L-methionine-dependent methyltransferases"/>
    <property type="match status" value="1"/>
</dbReference>
<evidence type="ECO:0000259" key="1">
    <source>
        <dbReference type="Pfam" id="PF08241"/>
    </source>
</evidence>
<dbReference type="Proteomes" id="UP000665561">
    <property type="component" value="Unassembled WGS sequence"/>
</dbReference>
<gene>
    <name evidence="2" type="ORF">GT019_19400</name>
</gene>
<sequence>MCMNERYEQLGVAVTCRSFEEYARMFDLEVSRLGGRILDIAGGASSFTAEAVARGLDACAVDPRYALEHEALIREAGEEIEASTAKLDKLRDKFDFSYYGSLERHRANREASLRRFAGHYGDPAERQRRYAAGSLPRLPFEDGRFDTVLCSHFLFLYEEQFDYGFHRDAVLEMMRVCKTGGTLRIYPVMSLGWTPYASMEELLDAIRARGGAPGFYASKLPFIPGSELGLFVNL</sequence>
<keyword evidence="2" id="KW-0489">Methyltransferase</keyword>
<keyword evidence="3" id="KW-1185">Reference proteome</keyword>
<proteinExistence type="predicted"/>